<proteinExistence type="predicted"/>
<dbReference type="GO" id="GO:0031146">
    <property type="term" value="P:SCF-dependent proteasomal ubiquitin-dependent protein catabolic process"/>
    <property type="evidence" value="ECO:0007669"/>
    <property type="project" value="TreeGrafter"/>
</dbReference>
<gene>
    <name evidence="3" type="ORF">HXX76_007345</name>
</gene>
<evidence type="ECO:0000256" key="2">
    <source>
        <dbReference type="SAM" id="MobiDB-lite"/>
    </source>
</evidence>
<dbReference type="PANTHER" id="PTHR13318">
    <property type="entry name" value="PARTNER OF PAIRED, ISOFORM B-RELATED"/>
    <property type="match status" value="1"/>
</dbReference>
<reference evidence="3" key="1">
    <citation type="journal article" date="2020" name="bioRxiv">
        <title>Comparative genomics of Chlamydomonas.</title>
        <authorList>
            <person name="Craig R.J."/>
            <person name="Hasan A.R."/>
            <person name="Ness R.W."/>
            <person name="Keightley P.D."/>
        </authorList>
    </citation>
    <scope>NUCLEOTIDE SEQUENCE</scope>
    <source>
        <strain evidence="3">SAG 7.73</strain>
    </source>
</reference>
<dbReference type="InterPro" id="IPR032675">
    <property type="entry name" value="LRR_dom_sf"/>
</dbReference>
<sequence>MAPSPSPPGLNPAAKEFVPRIASHVSATGISEAGSVSRANGTPGKRRSTSRRSHVFLTNHAALDQLLVSPDASSISAVTFGAGFHVRDEHLHRLADAIGPQLRSLRLGDTDTGDGVFVTDEAVKHVASRCPGLEELALEACVGVTDAGFGAVLSSLSGLRELHLTGHDRSSGMLTCKGLSPLINGGALPNLRQLYITDQIAVKFETVQRLIRRRKDLQVLAGETDGDSAAWGAVLQQMGRSYGDGLYGNMCCGGRMR</sequence>
<dbReference type="SMART" id="SM00367">
    <property type="entry name" value="LRR_CC"/>
    <property type="match status" value="2"/>
</dbReference>
<dbReference type="EMBL" id="JAEHOC010000015">
    <property type="protein sequence ID" value="KAG2435267.1"/>
    <property type="molecule type" value="Genomic_DNA"/>
</dbReference>
<name>A0A835VZQ9_CHLIN</name>
<dbReference type="OrthoDB" id="411372at2759"/>
<evidence type="ECO:0008006" key="5">
    <source>
        <dbReference type="Google" id="ProtNLM"/>
    </source>
</evidence>
<organism evidence="3 4">
    <name type="scientific">Chlamydomonas incerta</name>
    <dbReference type="NCBI Taxonomy" id="51695"/>
    <lineage>
        <taxon>Eukaryota</taxon>
        <taxon>Viridiplantae</taxon>
        <taxon>Chlorophyta</taxon>
        <taxon>core chlorophytes</taxon>
        <taxon>Chlorophyceae</taxon>
        <taxon>CS clade</taxon>
        <taxon>Chlamydomonadales</taxon>
        <taxon>Chlamydomonadaceae</taxon>
        <taxon>Chlamydomonas</taxon>
    </lineage>
</organism>
<dbReference type="InterPro" id="IPR006553">
    <property type="entry name" value="Leu-rich_rpt_Cys-con_subtyp"/>
</dbReference>
<keyword evidence="4" id="KW-1185">Reference proteome</keyword>
<dbReference type="AlphaFoldDB" id="A0A835VZQ9"/>
<comment type="caution">
    <text evidence="3">The sequence shown here is derived from an EMBL/GenBank/DDBJ whole genome shotgun (WGS) entry which is preliminary data.</text>
</comment>
<evidence type="ECO:0000256" key="1">
    <source>
        <dbReference type="ARBA" id="ARBA00004430"/>
    </source>
</evidence>
<dbReference type="Gene3D" id="3.80.10.10">
    <property type="entry name" value="Ribonuclease Inhibitor"/>
    <property type="match status" value="1"/>
</dbReference>
<dbReference type="GO" id="GO:0005930">
    <property type="term" value="C:axoneme"/>
    <property type="evidence" value="ECO:0007669"/>
    <property type="project" value="UniProtKB-SubCell"/>
</dbReference>
<dbReference type="Proteomes" id="UP000650467">
    <property type="component" value="Unassembled WGS sequence"/>
</dbReference>
<feature type="region of interest" description="Disordered" evidence="2">
    <location>
        <begin position="32"/>
        <end position="51"/>
    </location>
</feature>
<accession>A0A835VZQ9</accession>
<evidence type="ECO:0000313" key="3">
    <source>
        <dbReference type="EMBL" id="KAG2435267.1"/>
    </source>
</evidence>
<protein>
    <recommendedName>
        <fullName evidence="5">RNI-like protein</fullName>
    </recommendedName>
</protein>
<dbReference type="GO" id="GO:0019005">
    <property type="term" value="C:SCF ubiquitin ligase complex"/>
    <property type="evidence" value="ECO:0007669"/>
    <property type="project" value="TreeGrafter"/>
</dbReference>
<dbReference type="SUPFAM" id="SSF52047">
    <property type="entry name" value="RNI-like"/>
    <property type="match status" value="1"/>
</dbReference>
<comment type="subcellular location">
    <subcellularLocation>
        <location evidence="1">Cytoplasm</location>
        <location evidence="1">Cytoskeleton</location>
        <location evidence="1">Cilium axoneme</location>
    </subcellularLocation>
</comment>
<evidence type="ECO:0000313" key="4">
    <source>
        <dbReference type="Proteomes" id="UP000650467"/>
    </source>
</evidence>